<name>A0A128F3G1_9GAMM</name>
<sequence>MFEAIQEVLVALWNQDFDALLAPGSATLIYIIVAVLICLESGFLPAAPLPCDSVVVLVGTLAAVGVLTPAIAFPLLIVAASMGSWMAFMQGRWLNKLPMVQSWLKKVPEKNMKTVDALLRQHGLVALFAARFIPGVRSIVPMMMGIRVKEAPRFHYFAWLSATLWVFLLAGIGFLLPSLPDALGRAVTMGLMAAPVITLCAAILTAITWRVRKLLRGNKPPSAQA</sequence>
<proteinExistence type="inferred from homology"/>
<feature type="transmembrane region" description="Helical" evidence="7">
    <location>
        <begin position="20"/>
        <end position="43"/>
    </location>
</feature>
<dbReference type="Pfam" id="PF09335">
    <property type="entry name" value="VTT_dom"/>
    <property type="match status" value="1"/>
</dbReference>
<feature type="transmembrane region" description="Helical" evidence="7">
    <location>
        <begin position="156"/>
        <end position="176"/>
    </location>
</feature>
<evidence type="ECO:0000256" key="3">
    <source>
        <dbReference type="ARBA" id="ARBA00022475"/>
    </source>
</evidence>
<evidence type="ECO:0000256" key="1">
    <source>
        <dbReference type="ARBA" id="ARBA00004651"/>
    </source>
</evidence>
<evidence type="ECO:0000256" key="4">
    <source>
        <dbReference type="ARBA" id="ARBA00022692"/>
    </source>
</evidence>
<dbReference type="RefSeq" id="WP_002539946.1">
    <property type="nucleotide sequence ID" value="NZ_CAWRCI010000011.1"/>
</dbReference>
<evidence type="ECO:0000313" key="9">
    <source>
        <dbReference type="EMBL" id="CZF80811.1"/>
    </source>
</evidence>
<accession>A0A128F3G1</accession>
<dbReference type="AlphaFoldDB" id="A0A128F3G1"/>
<dbReference type="InterPro" id="IPR032818">
    <property type="entry name" value="DedA-like"/>
</dbReference>
<dbReference type="InterPro" id="IPR032816">
    <property type="entry name" value="VTT_dom"/>
</dbReference>
<protein>
    <submittedName>
        <fullName evidence="9">Inner membrane protein YqjA</fullName>
    </submittedName>
</protein>
<dbReference type="GO" id="GO:0005886">
    <property type="term" value="C:plasma membrane"/>
    <property type="evidence" value="ECO:0007669"/>
    <property type="project" value="UniProtKB-SubCell"/>
</dbReference>
<dbReference type="EMBL" id="FIZY01000011">
    <property type="protein sequence ID" value="CZF80811.1"/>
    <property type="molecule type" value="Genomic_DNA"/>
</dbReference>
<evidence type="ECO:0000259" key="8">
    <source>
        <dbReference type="Pfam" id="PF09335"/>
    </source>
</evidence>
<organism evidence="9 10">
    <name type="scientific">Grimontia marina</name>
    <dbReference type="NCBI Taxonomy" id="646534"/>
    <lineage>
        <taxon>Bacteria</taxon>
        <taxon>Pseudomonadati</taxon>
        <taxon>Pseudomonadota</taxon>
        <taxon>Gammaproteobacteria</taxon>
        <taxon>Vibrionales</taxon>
        <taxon>Vibrionaceae</taxon>
        <taxon>Grimontia</taxon>
    </lineage>
</organism>
<keyword evidence="5 7" id="KW-1133">Transmembrane helix</keyword>
<keyword evidence="4 7" id="KW-0812">Transmembrane</keyword>
<keyword evidence="6 7" id="KW-0472">Membrane</keyword>
<evidence type="ECO:0000256" key="7">
    <source>
        <dbReference type="RuleBase" id="RU367016"/>
    </source>
</evidence>
<feature type="transmembrane region" description="Helical" evidence="7">
    <location>
        <begin position="55"/>
        <end position="88"/>
    </location>
</feature>
<evidence type="ECO:0000313" key="10">
    <source>
        <dbReference type="Proteomes" id="UP000073601"/>
    </source>
</evidence>
<evidence type="ECO:0000256" key="2">
    <source>
        <dbReference type="ARBA" id="ARBA00010792"/>
    </source>
</evidence>
<comment type="similarity">
    <text evidence="2 7">Belongs to the DedA family.</text>
</comment>
<dbReference type="OrthoDB" id="13976at2"/>
<dbReference type="PANTHER" id="PTHR30353">
    <property type="entry name" value="INNER MEMBRANE PROTEIN DEDA-RELATED"/>
    <property type="match status" value="1"/>
</dbReference>
<feature type="domain" description="VTT" evidence="8">
    <location>
        <begin position="60"/>
        <end position="173"/>
    </location>
</feature>
<keyword evidence="10" id="KW-1185">Reference proteome</keyword>
<comment type="subcellular location">
    <subcellularLocation>
        <location evidence="1 7">Cell membrane</location>
        <topology evidence="1 7">Multi-pass membrane protein</topology>
    </subcellularLocation>
</comment>
<keyword evidence="3 7" id="KW-1003">Cell membrane</keyword>
<gene>
    <name evidence="9" type="primary">yqjA</name>
    <name evidence="9" type="ORF">GMA8713_01608</name>
</gene>
<dbReference type="Proteomes" id="UP000073601">
    <property type="component" value="Unassembled WGS sequence"/>
</dbReference>
<reference evidence="10" key="1">
    <citation type="submission" date="2016-02" db="EMBL/GenBank/DDBJ databases">
        <authorList>
            <person name="Rodrigo-Torres Lidia"/>
            <person name="Arahal R.David."/>
        </authorList>
    </citation>
    <scope>NUCLEOTIDE SEQUENCE [LARGE SCALE GENOMIC DNA]</scope>
    <source>
        <strain evidence="10">CECT 8713</strain>
    </source>
</reference>
<evidence type="ECO:0000256" key="6">
    <source>
        <dbReference type="ARBA" id="ARBA00023136"/>
    </source>
</evidence>
<dbReference type="PANTHER" id="PTHR30353:SF11">
    <property type="entry name" value="INNER MEMBRANE PROTEIN YQJA"/>
    <property type="match status" value="1"/>
</dbReference>
<feature type="transmembrane region" description="Helical" evidence="7">
    <location>
        <begin position="188"/>
        <end position="209"/>
    </location>
</feature>
<evidence type="ECO:0000256" key="5">
    <source>
        <dbReference type="ARBA" id="ARBA00022989"/>
    </source>
</evidence>